<keyword evidence="2" id="KW-1185">Reference proteome</keyword>
<evidence type="ECO:0000313" key="3">
    <source>
        <dbReference type="WBParaSite" id="L893_g1192.t1"/>
    </source>
</evidence>
<protein>
    <submittedName>
        <fullName evidence="3">Uncharacterized protein</fullName>
    </submittedName>
</protein>
<feature type="region of interest" description="Disordered" evidence="1">
    <location>
        <begin position="58"/>
        <end position="78"/>
    </location>
</feature>
<sequence>MTPRCGTSSHGSMAPYQSELWLALQRLLGKDDSHALTSSPGKCTRTCSDFLVSRRVQKDLKRSSTKEGSEGCPLSPKGVRSLKPTLFAPIDRPIGAC</sequence>
<organism evidence="2 3">
    <name type="scientific">Steinernema glaseri</name>
    <dbReference type="NCBI Taxonomy" id="37863"/>
    <lineage>
        <taxon>Eukaryota</taxon>
        <taxon>Metazoa</taxon>
        <taxon>Ecdysozoa</taxon>
        <taxon>Nematoda</taxon>
        <taxon>Chromadorea</taxon>
        <taxon>Rhabditida</taxon>
        <taxon>Tylenchina</taxon>
        <taxon>Panagrolaimomorpha</taxon>
        <taxon>Strongyloidoidea</taxon>
        <taxon>Steinernematidae</taxon>
        <taxon>Steinernema</taxon>
    </lineage>
</organism>
<reference evidence="3" key="1">
    <citation type="submission" date="2016-11" db="UniProtKB">
        <authorList>
            <consortium name="WormBaseParasite"/>
        </authorList>
    </citation>
    <scope>IDENTIFICATION</scope>
</reference>
<evidence type="ECO:0000313" key="2">
    <source>
        <dbReference type="Proteomes" id="UP000095287"/>
    </source>
</evidence>
<feature type="compositionally biased region" description="Basic and acidic residues" evidence="1">
    <location>
        <begin position="58"/>
        <end position="69"/>
    </location>
</feature>
<dbReference type="Proteomes" id="UP000095287">
    <property type="component" value="Unplaced"/>
</dbReference>
<evidence type="ECO:0000256" key="1">
    <source>
        <dbReference type="SAM" id="MobiDB-lite"/>
    </source>
</evidence>
<name>A0A1I7Y2F8_9BILA</name>
<dbReference type="WBParaSite" id="L893_g1192.t1">
    <property type="protein sequence ID" value="L893_g1192.t1"/>
    <property type="gene ID" value="L893_g1192"/>
</dbReference>
<dbReference type="AlphaFoldDB" id="A0A1I7Y2F8"/>
<accession>A0A1I7Y2F8</accession>
<proteinExistence type="predicted"/>